<dbReference type="RefSeq" id="WP_066918280.1">
    <property type="nucleotide sequence ID" value="NZ_BPQO01000007.1"/>
</dbReference>
<feature type="compositionally biased region" description="Basic and acidic residues" evidence="1">
    <location>
        <begin position="50"/>
        <end position="70"/>
    </location>
</feature>
<evidence type="ECO:0000313" key="3">
    <source>
        <dbReference type="EMBL" id="GJD88650.1"/>
    </source>
</evidence>
<comment type="caution">
    <text evidence="3">The sequence shown here is derived from an EMBL/GenBank/DDBJ whole genome shotgun (WGS) entry which is preliminary data.</text>
</comment>
<evidence type="ECO:0008006" key="5">
    <source>
        <dbReference type="Google" id="ProtNLM"/>
    </source>
</evidence>
<feature type="signal peptide" evidence="2">
    <location>
        <begin position="1"/>
        <end position="23"/>
    </location>
</feature>
<name>A0AAV4ZLI8_9HYPH</name>
<dbReference type="Proteomes" id="UP001055247">
    <property type="component" value="Unassembled WGS sequence"/>
</dbReference>
<evidence type="ECO:0000313" key="4">
    <source>
        <dbReference type="Proteomes" id="UP001055247"/>
    </source>
</evidence>
<reference evidence="3" key="2">
    <citation type="submission" date="2021-08" db="EMBL/GenBank/DDBJ databases">
        <authorList>
            <person name="Tani A."/>
            <person name="Ola A."/>
            <person name="Ogura Y."/>
            <person name="Katsura K."/>
            <person name="Hayashi T."/>
        </authorList>
    </citation>
    <scope>NUCLEOTIDE SEQUENCE</scope>
    <source>
        <strain evidence="3">DSM 16372</strain>
    </source>
</reference>
<gene>
    <name evidence="3" type="ORF">BHAOGJBA_2171</name>
</gene>
<keyword evidence="2" id="KW-0732">Signal</keyword>
<evidence type="ECO:0000256" key="2">
    <source>
        <dbReference type="SAM" id="SignalP"/>
    </source>
</evidence>
<feature type="region of interest" description="Disordered" evidence="1">
    <location>
        <begin position="42"/>
        <end position="70"/>
    </location>
</feature>
<accession>A0AAV4ZLI8</accession>
<proteinExistence type="predicted"/>
<reference evidence="3" key="1">
    <citation type="journal article" date="2016" name="Front. Microbiol.">
        <title>Genome Sequence of the Piezophilic, Mesophilic Sulfate-Reducing Bacterium Desulfovibrio indicus J2T.</title>
        <authorList>
            <person name="Cao J."/>
            <person name="Maignien L."/>
            <person name="Shao Z."/>
            <person name="Alain K."/>
            <person name="Jebbar M."/>
        </authorList>
    </citation>
    <scope>NUCLEOTIDE SEQUENCE</scope>
    <source>
        <strain evidence="3">DSM 16372</strain>
    </source>
</reference>
<keyword evidence="4" id="KW-1185">Reference proteome</keyword>
<protein>
    <recommendedName>
        <fullName evidence="5">DUF4148 domain-containing protein</fullName>
    </recommendedName>
</protein>
<evidence type="ECO:0000256" key="1">
    <source>
        <dbReference type="SAM" id="MobiDB-lite"/>
    </source>
</evidence>
<dbReference type="EMBL" id="BPQO01000007">
    <property type="protein sequence ID" value="GJD88650.1"/>
    <property type="molecule type" value="Genomic_DNA"/>
</dbReference>
<organism evidence="3 4">
    <name type="scientific">Methylobacterium hispanicum</name>
    <dbReference type="NCBI Taxonomy" id="270350"/>
    <lineage>
        <taxon>Bacteria</taxon>
        <taxon>Pseudomonadati</taxon>
        <taxon>Pseudomonadota</taxon>
        <taxon>Alphaproteobacteria</taxon>
        <taxon>Hyphomicrobiales</taxon>
        <taxon>Methylobacteriaceae</taxon>
        <taxon>Methylobacterium</taxon>
    </lineage>
</organism>
<feature type="chain" id="PRO_5043876204" description="DUF4148 domain-containing protein" evidence="2">
    <location>
        <begin position="24"/>
        <end position="86"/>
    </location>
</feature>
<sequence>MSARHSVTAGILLGLLGSLPALGQDAVRSDPPQAVADRTDYIAKSGKTVPRPDKLDPNESSTIERRTPEQVRDDAITRGICVGCSR</sequence>
<dbReference type="AlphaFoldDB" id="A0AAV4ZLI8"/>